<dbReference type="InterPro" id="IPR007356">
    <property type="entry name" value="tRNA_m1G_MeTrfase_euk"/>
</dbReference>
<evidence type="ECO:0000256" key="2">
    <source>
        <dbReference type="ARBA" id="ARBA00022603"/>
    </source>
</evidence>
<dbReference type="GO" id="GO:0005634">
    <property type="term" value="C:nucleus"/>
    <property type="evidence" value="ECO:0007669"/>
    <property type="project" value="TreeGrafter"/>
</dbReference>
<evidence type="ECO:0000256" key="5">
    <source>
        <dbReference type="ARBA" id="ARBA00048434"/>
    </source>
</evidence>
<dbReference type="EMBL" id="LGRX02025152">
    <property type="protein sequence ID" value="KAK3252833.1"/>
    <property type="molecule type" value="Genomic_DNA"/>
</dbReference>
<evidence type="ECO:0000256" key="4">
    <source>
        <dbReference type="ARBA" id="ARBA00022691"/>
    </source>
</evidence>
<protein>
    <recommendedName>
        <fullName evidence="1">tRNA (guanine(9)-N(1))-methyltransferase</fullName>
        <ecNumber evidence="1">2.1.1.221</ecNumber>
    </recommendedName>
</protein>
<evidence type="ECO:0000256" key="6">
    <source>
        <dbReference type="SAM" id="MobiDB-lite"/>
    </source>
</evidence>
<reference evidence="8 9" key="1">
    <citation type="journal article" date="2015" name="Genome Biol. Evol.">
        <title>Comparative Genomics of a Bacterivorous Green Alga Reveals Evolutionary Causalities and Consequences of Phago-Mixotrophic Mode of Nutrition.</title>
        <authorList>
            <person name="Burns J.A."/>
            <person name="Paasch A."/>
            <person name="Narechania A."/>
            <person name="Kim E."/>
        </authorList>
    </citation>
    <scope>NUCLEOTIDE SEQUENCE [LARGE SCALE GENOMIC DNA]</scope>
    <source>
        <strain evidence="8 9">PLY_AMNH</strain>
    </source>
</reference>
<dbReference type="AlphaFoldDB" id="A0AAE0F5S3"/>
<keyword evidence="3" id="KW-0808">Transferase</keyword>
<dbReference type="CDD" id="cd18089">
    <property type="entry name" value="SPOUT_Trm10-like"/>
    <property type="match status" value="1"/>
</dbReference>
<dbReference type="PROSITE" id="PS51675">
    <property type="entry name" value="SAM_MT_TRM10"/>
    <property type="match status" value="1"/>
</dbReference>
<dbReference type="GO" id="GO:0052905">
    <property type="term" value="F:tRNA (guanosine(9)-N1)-methyltransferase activity"/>
    <property type="evidence" value="ECO:0007669"/>
    <property type="project" value="UniProtKB-EC"/>
</dbReference>
<keyword evidence="9" id="KW-1185">Reference proteome</keyword>
<feature type="compositionally biased region" description="Basic and acidic residues" evidence="6">
    <location>
        <begin position="126"/>
        <end position="140"/>
    </location>
</feature>
<comment type="caution">
    <text evidence="8">The sequence shown here is derived from an EMBL/GenBank/DDBJ whole genome shotgun (WGS) entry which is preliminary data.</text>
</comment>
<dbReference type="InterPro" id="IPR038459">
    <property type="entry name" value="MT_TRM10-typ_sf"/>
</dbReference>
<dbReference type="EC" id="2.1.1.221" evidence="1"/>
<evidence type="ECO:0000313" key="8">
    <source>
        <dbReference type="EMBL" id="KAK3252833.1"/>
    </source>
</evidence>
<evidence type="ECO:0000256" key="1">
    <source>
        <dbReference type="ARBA" id="ARBA00012797"/>
    </source>
</evidence>
<dbReference type="GO" id="GO:0002939">
    <property type="term" value="P:tRNA N1-guanine methylation"/>
    <property type="evidence" value="ECO:0007669"/>
    <property type="project" value="TreeGrafter"/>
</dbReference>
<evidence type="ECO:0000256" key="3">
    <source>
        <dbReference type="ARBA" id="ARBA00022679"/>
    </source>
</evidence>
<proteinExistence type="predicted"/>
<dbReference type="PANTHER" id="PTHR13563:SF13">
    <property type="entry name" value="TRNA METHYLTRANSFERASE 10 HOMOLOG A"/>
    <property type="match status" value="1"/>
</dbReference>
<organism evidence="8 9">
    <name type="scientific">Cymbomonas tetramitiformis</name>
    <dbReference type="NCBI Taxonomy" id="36881"/>
    <lineage>
        <taxon>Eukaryota</taxon>
        <taxon>Viridiplantae</taxon>
        <taxon>Chlorophyta</taxon>
        <taxon>Pyramimonadophyceae</taxon>
        <taxon>Pyramimonadales</taxon>
        <taxon>Pyramimonadaceae</taxon>
        <taxon>Cymbomonas</taxon>
    </lineage>
</organism>
<dbReference type="GO" id="GO:0000049">
    <property type="term" value="F:tRNA binding"/>
    <property type="evidence" value="ECO:0007669"/>
    <property type="project" value="TreeGrafter"/>
</dbReference>
<dbReference type="InterPro" id="IPR028564">
    <property type="entry name" value="MT_TRM10-typ"/>
</dbReference>
<gene>
    <name evidence="8" type="ORF">CYMTET_37890</name>
</gene>
<comment type="catalytic activity">
    <reaction evidence="5">
        <text>guanosine(9) in tRNA + S-adenosyl-L-methionine = N(1)-methylguanosine(9) in tRNA + S-adenosyl-L-homocysteine + H(+)</text>
        <dbReference type="Rhea" id="RHEA:43156"/>
        <dbReference type="Rhea" id="RHEA-COMP:10367"/>
        <dbReference type="Rhea" id="RHEA-COMP:10368"/>
        <dbReference type="ChEBI" id="CHEBI:15378"/>
        <dbReference type="ChEBI" id="CHEBI:57856"/>
        <dbReference type="ChEBI" id="CHEBI:59789"/>
        <dbReference type="ChEBI" id="CHEBI:73542"/>
        <dbReference type="ChEBI" id="CHEBI:74269"/>
        <dbReference type="EC" id="2.1.1.221"/>
    </reaction>
</comment>
<evidence type="ECO:0000313" key="9">
    <source>
        <dbReference type="Proteomes" id="UP001190700"/>
    </source>
</evidence>
<name>A0AAE0F5S3_9CHLO</name>
<dbReference type="Gene3D" id="3.40.1280.30">
    <property type="match status" value="1"/>
</dbReference>
<feature type="region of interest" description="Disordered" evidence="6">
    <location>
        <begin position="119"/>
        <end position="146"/>
    </location>
</feature>
<keyword evidence="2" id="KW-0489">Methyltransferase</keyword>
<accession>A0AAE0F5S3</accession>
<dbReference type="PANTHER" id="PTHR13563">
    <property type="entry name" value="TRNA (GUANINE-9-) METHYLTRANSFERASE"/>
    <property type="match status" value="1"/>
</dbReference>
<feature type="domain" description="SAM-dependent MTase TRM10-type" evidence="7">
    <location>
        <begin position="139"/>
        <end position="342"/>
    </location>
</feature>
<sequence>MSEACATTIVDLFQEFNALPVGETSECRVEIVHLYLFKRKNISKNIVFWDVQGLCGNRIEVLCKGEKIGGPLKSQVMDQALAVDIGSVVSVKGYVQVCPRGGFCILADCVDLKDEACSNSNVPRNSSEEGRAGSDARGKSNEMTAESSTARNIPWIAFDLSFNEHMNEVEANALSRQLTLCYAANQKSPQPCNLLMCGLGVASSVTGNGAILHSILEKQSWSRWNIKRTDRDPWHWMPMEKVTYLSADSPNVLQSVESGHLYCIGGLVDHKVKSGVAYSRAVSEGVATAKLPLDEFVTISKPALSSLACFQILLLYYELKDWSKAIARCPAMHCAPVAKYVTWKIPHNYSEQRPAKLI</sequence>
<evidence type="ECO:0000259" key="7">
    <source>
        <dbReference type="PROSITE" id="PS51675"/>
    </source>
</evidence>
<keyword evidence="4" id="KW-0949">S-adenosyl-L-methionine</keyword>
<dbReference type="Proteomes" id="UP001190700">
    <property type="component" value="Unassembled WGS sequence"/>
</dbReference>